<sequence length="79" mass="8423">MDAIKNAVKGAKGGAAENKDPNAQGQKEDYVDKARTAFSMGVKKSGHNIDRNTQEKITDSGRGAYESVTGKQVNPKISN</sequence>
<reference evidence="2 3" key="1">
    <citation type="journal article" date="2016" name="Genome Biol. Evol.">
        <title>Divergent and convergent evolution of fungal pathogenicity.</title>
        <authorList>
            <person name="Shang Y."/>
            <person name="Xiao G."/>
            <person name="Zheng P."/>
            <person name="Cen K."/>
            <person name="Zhan S."/>
            <person name="Wang C."/>
        </authorList>
    </citation>
    <scope>NUCLEOTIDE SEQUENCE [LARGE SCALE GENOMIC DNA]</scope>
    <source>
        <strain evidence="2 3">RCEF 2490</strain>
    </source>
</reference>
<name>A0A168AS90_9HYPO</name>
<dbReference type="EMBL" id="AZGY01000011">
    <property type="protein sequence ID" value="KZZ94278.1"/>
    <property type="molecule type" value="Genomic_DNA"/>
</dbReference>
<dbReference type="AlphaFoldDB" id="A0A168AS90"/>
<gene>
    <name evidence="2" type="ORF">AAL_05245</name>
</gene>
<protein>
    <submittedName>
        <fullName evidence="2">Uncharacterized protein</fullName>
    </submittedName>
</protein>
<dbReference type="OrthoDB" id="3050608at2759"/>
<feature type="compositionally biased region" description="Polar residues" evidence="1">
    <location>
        <begin position="69"/>
        <end position="79"/>
    </location>
</feature>
<proteinExistence type="predicted"/>
<organism evidence="2 3">
    <name type="scientific">Moelleriella libera RCEF 2490</name>
    <dbReference type="NCBI Taxonomy" id="1081109"/>
    <lineage>
        <taxon>Eukaryota</taxon>
        <taxon>Fungi</taxon>
        <taxon>Dikarya</taxon>
        <taxon>Ascomycota</taxon>
        <taxon>Pezizomycotina</taxon>
        <taxon>Sordariomycetes</taxon>
        <taxon>Hypocreomycetidae</taxon>
        <taxon>Hypocreales</taxon>
        <taxon>Clavicipitaceae</taxon>
        <taxon>Moelleriella</taxon>
    </lineage>
</organism>
<evidence type="ECO:0000313" key="3">
    <source>
        <dbReference type="Proteomes" id="UP000078544"/>
    </source>
</evidence>
<comment type="caution">
    <text evidence="2">The sequence shown here is derived from an EMBL/GenBank/DDBJ whole genome shotgun (WGS) entry which is preliminary data.</text>
</comment>
<feature type="compositionally biased region" description="Basic and acidic residues" evidence="1">
    <location>
        <begin position="47"/>
        <end position="59"/>
    </location>
</feature>
<feature type="region of interest" description="Disordered" evidence="1">
    <location>
        <begin position="41"/>
        <end position="79"/>
    </location>
</feature>
<feature type="compositionally biased region" description="Low complexity" evidence="1">
    <location>
        <begin position="1"/>
        <end position="16"/>
    </location>
</feature>
<evidence type="ECO:0000313" key="2">
    <source>
        <dbReference type="EMBL" id="KZZ94278.1"/>
    </source>
</evidence>
<evidence type="ECO:0000256" key="1">
    <source>
        <dbReference type="SAM" id="MobiDB-lite"/>
    </source>
</evidence>
<keyword evidence="3" id="KW-1185">Reference proteome</keyword>
<feature type="region of interest" description="Disordered" evidence="1">
    <location>
        <begin position="1"/>
        <end position="29"/>
    </location>
</feature>
<dbReference type="Proteomes" id="UP000078544">
    <property type="component" value="Unassembled WGS sequence"/>
</dbReference>
<accession>A0A168AS90</accession>